<dbReference type="PROSITE" id="PS50110">
    <property type="entry name" value="RESPONSE_REGULATORY"/>
    <property type="match status" value="1"/>
</dbReference>
<name>A0A7X5Y2X0_9SPHN</name>
<dbReference type="SUPFAM" id="SSF52172">
    <property type="entry name" value="CheY-like"/>
    <property type="match status" value="1"/>
</dbReference>
<accession>A0A7X5Y2X0</accession>
<proteinExistence type="predicted"/>
<dbReference type="Proteomes" id="UP000558192">
    <property type="component" value="Unassembled WGS sequence"/>
</dbReference>
<gene>
    <name evidence="3" type="ORF">GGQ97_000005</name>
</gene>
<evidence type="ECO:0000256" key="1">
    <source>
        <dbReference type="PROSITE-ProRule" id="PRU00169"/>
    </source>
</evidence>
<dbReference type="RefSeq" id="WP_168067063.1">
    <property type="nucleotide sequence ID" value="NZ_JAATJC010000001.1"/>
</dbReference>
<feature type="domain" description="Response regulatory" evidence="2">
    <location>
        <begin position="12"/>
        <end position="135"/>
    </location>
</feature>
<dbReference type="SMART" id="SM00448">
    <property type="entry name" value="REC"/>
    <property type="match status" value="1"/>
</dbReference>
<keyword evidence="4" id="KW-1185">Reference proteome</keyword>
<dbReference type="Pfam" id="PF00072">
    <property type="entry name" value="Response_reg"/>
    <property type="match status" value="1"/>
</dbReference>
<dbReference type="EMBL" id="JAATJC010000001">
    <property type="protein sequence ID" value="NJC04212.1"/>
    <property type="molecule type" value="Genomic_DNA"/>
</dbReference>
<dbReference type="InterPro" id="IPR011006">
    <property type="entry name" value="CheY-like_superfamily"/>
</dbReference>
<sequence length="159" mass="16734">MLFGTKERHVKRILIVEDEPLVAFDNETMVSNAGYTVVATVDSVREALAILEREVGRAGGEEAGTPERGIDLILSDITLTGRRSGIDLAAEATARGIPVLFATANPPEDGGGNALGVLCKPYNEGRLKAALKAVEELIAGKGKVKAPNGVILYNRPLAA</sequence>
<evidence type="ECO:0000313" key="4">
    <source>
        <dbReference type="Proteomes" id="UP000558192"/>
    </source>
</evidence>
<evidence type="ECO:0000259" key="2">
    <source>
        <dbReference type="PROSITE" id="PS50110"/>
    </source>
</evidence>
<feature type="modified residue" description="4-aspartylphosphate" evidence="1">
    <location>
        <position position="76"/>
    </location>
</feature>
<dbReference type="GO" id="GO:0000160">
    <property type="term" value="P:phosphorelay signal transduction system"/>
    <property type="evidence" value="ECO:0007669"/>
    <property type="project" value="InterPro"/>
</dbReference>
<organism evidence="3 4">
    <name type="scientific">Sphingomonas kaistensis</name>
    <dbReference type="NCBI Taxonomy" id="298708"/>
    <lineage>
        <taxon>Bacteria</taxon>
        <taxon>Pseudomonadati</taxon>
        <taxon>Pseudomonadota</taxon>
        <taxon>Alphaproteobacteria</taxon>
        <taxon>Sphingomonadales</taxon>
        <taxon>Sphingomonadaceae</taxon>
        <taxon>Sphingomonas</taxon>
    </lineage>
</organism>
<dbReference type="Gene3D" id="3.40.50.2300">
    <property type="match status" value="1"/>
</dbReference>
<comment type="caution">
    <text evidence="3">The sequence shown here is derived from an EMBL/GenBank/DDBJ whole genome shotgun (WGS) entry which is preliminary data.</text>
</comment>
<keyword evidence="1" id="KW-0597">Phosphoprotein</keyword>
<evidence type="ECO:0000313" key="3">
    <source>
        <dbReference type="EMBL" id="NJC04212.1"/>
    </source>
</evidence>
<protein>
    <submittedName>
        <fullName evidence="3">CheY-like chemotaxis protein</fullName>
    </submittedName>
</protein>
<reference evidence="3 4" key="1">
    <citation type="submission" date="2020-03" db="EMBL/GenBank/DDBJ databases">
        <title>Genomic Encyclopedia of Type Strains, Phase IV (KMG-IV): sequencing the most valuable type-strain genomes for metagenomic binning, comparative biology and taxonomic classification.</title>
        <authorList>
            <person name="Goeker M."/>
        </authorList>
    </citation>
    <scope>NUCLEOTIDE SEQUENCE [LARGE SCALE GENOMIC DNA]</scope>
    <source>
        <strain evidence="3 4">DSM 16846</strain>
    </source>
</reference>
<dbReference type="InterPro" id="IPR001789">
    <property type="entry name" value="Sig_transdc_resp-reg_receiver"/>
</dbReference>
<dbReference type="AlphaFoldDB" id="A0A7X5Y2X0"/>